<protein>
    <recommendedName>
        <fullName evidence="4">Lipoprotein</fullName>
    </recommendedName>
</protein>
<feature type="chain" id="PRO_5045166107" description="Lipoprotein" evidence="1">
    <location>
        <begin position="28"/>
        <end position="196"/>
    </location>
</feature>
<evidence type="ECO:0000313" key="3">
    <source>
        <dbReference type="Proteomes" id="UP000639051"/>
    </source>
</evidence>
<evidence type="ECO:0000256" key="1">
    <source>
        <dbReference type="SAM" id="SignalP"/>
    </source>
</evidence>
<dbReference type="EMBL" id="JAERRC010000022">
    <property type="protein sequence ID" value="MBL0705697.1"/>
    <property type="molecule type" value="Genomic_DNA"/>
</dbReference>
<dbReference type="Proteomes" id="UP000639051">
    <property type="component" value="Unassembled WGS sequence"/>
</dbReference>
<proteinExistence type="predicted"/>
<keyword evidence="3" id="KW-1185">Reference proteome</keyword>
<comment type="caution">
    <text evidence="2">The sequence shown here is derived from an EMBL/GenBank/DDBJ whole genome shotgun (WGS) entry which is preliminary data.</text>
</comment>
<dbReference type="RefSeq" id="WP_189693999.1">
    <property type="nucleotide sequence ID" value="NZ_BNCM01000007.1"/>
</dbReference>
<feature type="signal peptide" evidence="1">
    <location>
        <begin position="1"/>
        <end position="27"/>
    </location>
</feature>
<gene>
    <name evidence="2" type="ORF">JJE72_09280</name>
</gene>
<evidence type="ECO:0000313" key="2">
    <source>
        <dbReference type="EMBL" id="MBL0705697.1"/>
    </source>
</evidence>
<reference evidence="2 3" key="1">
    <citation type="submission" date="2021-01" db="EMBL/GenBank/DDBJ databases">
        <title>Genome public.</title>
        <authorList>
            <person name="Liu C."/>
            <person name="Sun Q."/>
        </authorList>
    </citation>
    <scope>NUCLEOTIDE SEQUENCE [LARGE SCALE GENOMIC DNA]</scope>
    <source>
        <strain evidence="2 3">JC656</strain>
    </source>
</reference>
<organism evidence="2 3">
    <name type="scientific">Sinomonas cellulolyticus</name>
    <dbReference type="NCBI Taxonomy" id="2801916"/>
    <lineage>
        <taxon>Bacteria</taxon>
        <taxon>Bacillati</taxon>
        <taxon>Actinomycetota</taxon>
        <taxon>Actinomycetes</taxon>
        <taxon>Micrococcales</taxon>
        <taxon>Micrococcaceae</taxon>
        <taxon>Sinomonas</taxon>
    </lineage>
</organism>
<accession>A0ABS1K309</accession>
<dbReference type="PROSITE" id="PS51257">
    <property type="entry name" value="PROKAR_LIPOPROTEIN"/>
    <property type="match status" value="1"/>
</dbReference>
<keyword evidence="1" id="KW-0732">Signal</keyword>
<name>A0ABS1K309_9MICC</name>
<sequence length="196" mass="19447">MGRIGARGAAAAVLVAVVAACSCTGCAYSYDDGLAPLGQRESAASAAAAASASAAASAAADQLARQGRIRQGLATAAPFAQLLAGPPLTEWAELVLPDDSGPSLAFATGSVTPSTPARMMGVDADPGPATLHFACRGIGRATVDVAAGGSNLLSTTFACNRAWSRALDVPAWGHVDIQFSSAGDASSNVAFRLTRG</sequence>
<evidence type="ECO:0008006" key="4">
    <source>
        <dbReference type="Google" id="ProtNLM"/>
    </source>
</evidence>